<feature type="compositionally biased region" description="Pro residues" evidence="1">
    <location>
        <begin position="87"/>
        <end position="104"/>
    </location>
</feature>
<reference evidence="3" key="1">
    <citation type="submission" date="2025-08" db="UniProtKB">
        <authorList>
            <consortium name="RefSeq"/>
        </authorList>
    </citation>
    <scope>IDENTIFICATION</scope>
    <source>
        <tissue evidence="3">Whole blood</tissue>
    </source>
</reference>
<name>A0A9W2VI45_PANPR</name>
<dbReference type="Proteomes" id="UP001165780">
    <property type="component" value="Unplaced"/>
</dbReference>
<organism evidence="2 3">
    <name type="scientific">Panthera pardus</name>
    <name type="common">Leopard</name>
    <name type="synonym">Felis pardus</name>
    <dbReference type="NCBI Taxonomy" id="9691"/>
    <lineage>
        <taxon>Eukaryota</taxon>
        <taxon>Metazoa</taxon>
        <taxon>Chordata</taxon>
        <taxon>Craniata</taxon>
        <taxon>Vertebrata</taxon>
        <taxon>Euteleostomi</taxon>
        <taxon>Mammalia</taxon>
        <taxon>Eutheria</taxon>
        <taxon>Laurasiatheria</taxon>
        <taxon>Carnivora</taxon>
        <taxon>Feliformia</taxon>
        <taxon>Felidae</taxon>
        <taxon>Pantherinae</taxon>
        <taxon>Panthera</taxon>
    </lineage>
</organism>
<protein>
    <submittedName>
        <fullName evidence="3">Atherin-like</fullName>
    </submittedName>
</protein>
<feature type="compositionally biased region" description="Basic residues" evidence="1">
    <location>
        <begin position="10"/>
        <end position="21"/>
    </location>
</feature>
<feature type="compositionally biased region" description="Pro residues" evidence="1">
    <location>
        <begin position="36"/>
        <end position="50"/>
    </location>
</feature>
<evidence type="ECO:0000256" key="1">
    <source>
        <dbReference type="SAM" id="MobiDB-lite"/>
    </source>
</evidence>
<keyword evidence="2" id="KW-1185">Reference proteome</keyword>
<feature type="region of interest" description="Disordered" evidence="1">
    <location>
        <begin position="158"/>
        <end position="185"/>
    </location>
</feature>
<evidence type="ECO:0000313" key="3">
    <source>
        <dbReference type="RefSeq" id="XP_053758427.1"/>
    </source>
</evidence>
<dbReference type="GeneID" id="128777067"/>
<sequence>MNSAAETRRARARGRRRRRRPAATGARSPACAVPRAPGPFARPGPGPRPAPLASRRQRPPAHPGTGWCPRARRERASSGPPRRAGGRPPPRPPRGWPGPLPHPRPALTCSLAQPQTLAVGSPRSLHAGRGRVGRGARGHVRGPCPRCYCLYSLGPSMTGTPGRMKPIQNLSPGKPRLIRRSMSEK</sequence>
<evidence type="ECO:0000313" key="2">
    <source>
        <dbReference type="Proteomes" id="UP001165780"/>
    </source>
</evidence>
<dbReference type="AlphaFoldDB" id="A0A9W2VI45"/>
<feature type="compositionally biased region" description="Low complexity" evidence="1">
    <location>
        <begin position="22"/>
        <end position="35"/>
    </location>
</feature>
<feature type="region of interest" description="Disordered" evidence="1">
    <location>
        <begin position="1"/>
        <end position="107"/>
    </location>
</feature>
<dbReference type="RefSeq" id="XP_053758427.1">
    <property type="nucleotide sequence ID" value="XM_053902452.1"/>
</dbReference>
<gene>
    <name evidence="3" type="primary">LOC128777067</name>
</gene>
<proteinExistence type="predicted"/>
<accession>A0A9W2VI45</accession>